<evidence type="ECO:0000313" key="1">
    <source>
        <dbReference type="EMBL" id="QHU11646.1"/>
    </source>
</evidence>
<protein>
    <submittedName>
        <fullName evidence="1">Uncharacterized protein</fullName>
    </submittedName>
</protein>
<dbReference type="AlphaFoldDB" id="A0A6C0K3J0"/>
<reference evidence="1" key="1">
    <citation type="journal article" date="2020" name="Nature">
        <title>Giant virus diversity and host interactions through global metagenomics.</title>
        <authorList>
            <person name="Schulz F."/>
            <person name="Roux S."/>
            <person name="Paez-Espino D."/>
            <person name="Jungbluth S."/>
            <person name="Walsh D.A."/>
            <person name="Denef V.J."/>
            <person name="McMahon K.D."/>
            <person name="Konstantinidis K.T."/>
            <person name="Eloe-Fadrosh E.A."/>
            <person name="Kyrpides N.C."/>
            <person name="Woyke T."/>
        </authorList>
    </citation>
    <scope>NUCLEOTIDE SEQUENCE</scope>
    <source>
        <strain evidence="1">GVMAG-S-1101169-75</strain>
    </source>
</reference>
<dbReference type="EMBL" id="MN740787">
    <property type="protein sequence ID" value="QHU11646.1"/>
    <property type="molecule type" value="Genomic_DNA"/>
</dbReference>
<accession>A0A6C0K3J0</accession>
<proteinExistence type="predicted"/>
<sequence length="182" mass="20646">MIGQDFRRTHRAGAARLALGFDDMGSRRDRTPQQRFEQLANEAINKYLVPIGLLPPASADALAESVIPRLSTDPETFNSPAFVLVFCCYDFEHNRFREEDTSPPPHKITDAIIRQDGLSWPDIVRLIQNQDLATHLRKNGKGSVVQLWKTFLKTNGITVPDLIRYLLYAKEKLEGKIVLSQD</sequence>
<name>A0A6C0K3J0_9ZZZZ</name>
<organism evidence="1">
    <name type="scientific">viral metagenome</name>
    <dbReference type="NCBI Taxonomy" id="1070528"/>
    <lineage>
        <taxon>unclassified sequences</taxon>
        <taxon>metagenomes</taxon>
        <taxon>organismal metagenomes</taxon>
    </lineage>
</organism>